<organism evidence="8 9">
    <name type="scientific">Streptomyces coryli</name>
    <dbReference type="NCBI Taxonomy" id="1128680"/>
    <lineage>
        <taxon>Bacteria</taxon>
        <taxon>Bacillati</taxon>
        <taxon>Actinomycetota</taxon>
        <taxon>Actinomycetes</taxon>
        <taxon>Kitasatosporales</taxon>
        <taxon>Streptomycetaceae</taxon>
        <taxon>Streptomyces</taxon>
    </lineage>
</organism>
<dbReference type="InterPro" id="IPR036188">
    <property type="entry name" value="FAD/NAD-bd_sf"/>
</dbReference>
<dbReference type="SUPFAM" id="SSF51905">
    <property type="entry name" value="FAD/NAD(P)-binding domain"/>
    <property type="match status" value="1"/>
</dbReference>
<dbReference type="Gene3D" id="3.30.410.40">
    <property type="match status" value="1"/>
</dbReference>
<dbReference type="SUPFAM" id="SSF54373">
    <property type="entry name" value="FAD-linked reductases, C-terminal domain"/>
    <property type="match status" value="1"/>
</dbReference>
<evidence type="ECO:0000256" key="4">
    <source>
        <dbReference type="ARBA" id="ARBA00022827"/>
    </source>
</evidence>
<dbReference type="Pfam" id="PF00732">
    <property type="entry name" value="GMC_oxred_N"/>
    <property type="match status" value="1"/>
</dbReference>
<feature type="binding site" evidence="5">
    <location>
        <position position="225"/>
    </location>
    <ligand>
        <name>FAD</name>
        <dbReference type="ChEBI" id="CHEBI:57692"/>
    </ligand>
</feature>
<evidence type="ECO:0000256" key="5">
    <source>
        <dbReference type="PIRSR" id="PIRSR000137-2"/>
    </source>
</evidence>
<gene>
    <name evidence="8" type="ORF">G5C51_19610</name>
</gene>
<accession>A0A6G4U261</accession>
<protein>
    <submittedName>
        <fullName evidence="8">FAD-binding protein</fullName>
    </submittedName>
</protein>
<dbReference type="AlphaFoldDB" id="A0A6G4U261"/>
<dbReference type="InterPro" id="IPR012132">
    <property type="entry name" value="GMC_OxRdtase"/>
</dbReference>
<feature type="domain" description="Glucose-methanol-choline oxidoreductase N-terminal" evidence="6">
    <location>
        <begin position="7"/>
        <end position="296"/>
    </location>
</feature>
<dbReference type="Gene3D" id="3.50.50.60">
    <property type="entry name" value="FAD/NAD(P)-binding domain"/>
    <property type="match status" value="1"/>
</dbReference>
<evidence type="ECO:0000256" key="1">
    <source>
        <dbReference type="ARBA" id="ARBA00001974"/>
    </source>
</evidence>
<dbReference type="InterPro" id="IPR007867">
    <property type="entry name" value="GMC_OxRtase_C"/>
</dbReference>
<keyword evidence="4 5" id="KW-0274">FAD</keyword>
<keyword evidence="9" id="KW-1185">Reference proteome</keyword>
<dbReference type="GO" id="GO:0050660">
    <property type="term" value="F:flavin adenine dinucleotide binding"/>
    <property type="evidence" value="ECO:0007669"/>
    <property type="project" value="InterPro"/>
</dbReference>
<evidence type="ECO:0000313" key="9">
    <source>
        <dbReference type="Proteomes" id="UP000481583"/>
    </source>
</evidence>
<evidence type="ECO:0000256" key="2">
    <source>
        <dbReference type="ARBA" id="ARBA00010790"/>
    </source>
</evidence>
<evidence type="ECO:0000259" key="7">
    <source>
        <dbReference type="Pfam" id="PF05199"/>
    </source>
</evidence>
<dbReference type="PANTHER" id="PTHR11552:SF147">
    <property type="entry name" value="CHOLINE DEHYDROGENASE, MITOCHONDRIAL"/>
    <property type="match status" value="1"/>
</dbReference>
<comment type="similarity">
    <text evidence="2">Belongs to the GMC oxidoreductase family.</text>
</comment>
<dbReference type="Proteomes" id="UP000481583">
    <property type="component" value="Unassembled WGS sequence"/>
</dbReference>
<dbReference type="Pfam" id="PF05199">
    <property type="entry name" value="GMC_oxred_C"/>
    <property type="match status" value="1"/>
</dbReference>
<comment type="cofactor">
    <cofactor evidence="1 5">
        <name>FAD</name>
        <dbReference type="ChEBI" id="CHEBI:57692"/>
    </cofactor>
</comment>
<dbReference type="RefSeq" id="WP_165239145.1">
    <property type="nucleotide sequence ID" value="NZ_JAAKZV010000083.1"/>
</dbReference>
<evidence type="ECO:0000256" key="3">
    <source>
        <dbReference type="ARBA" id="ARBA00022630"/>
    </source>
</evidence>
<dbReference type="GO" id="GO:0016614">
    <property type="term" value="F:oxidoreductase activity, acting on CH-OH group of donors"/>
    <property type="evidence" value="ECO:0007669"/>
    <property type="project" value="InterPro"/>
</dbReference>
<evidence type="ECO:0000259" key="6">
    <source>
        <dbReference type="Pfam" id="PF00732"/>
    </source>
</evidence>
<comment type="caution">
    <text evidence="8">The sequence shown here is derived from an EMBL/GenBank/DDBJ whole genome shotgun (WGS) entry which is preliminary data.</text>
</comment>
<sequence length="514" mass="54505">MASTGWDIIVVGAGSAGAALAARTAEKGARVLLVEAGPDYRSAEMHEAWRSPNPAVALLDPQAAEGLVWTELATARTDRQQPGLYWRGRGAGGSSAINGQIAIRPPMADFEEWGLPGWAPDDVLPYFAKLEDDAQFGDEPYHGRGGPTPVWRMPRADWGAVDTALAQAARAAGHGWTEDVNAPRGSGVSPYPINSRDGRRVSVNDAYLERARDLGTLTVRGDALVDRVLFDGDRAVGVRLADGGELRAGTVVLSAGVIHSPAILLRSGIGPAARLRELGIGVRHQLPVGQGMQDHPLALVAIPLAEHARRRTPHDRHTNVCVRWTSGPDAPENDMMFVGLNESVLAMAAATPGLPTGSYGVWLNKNDSRGELTLASADPAADPVVRQRMLSDPRDLARMRAGVRALVELALRPETARITEGSLEKENPALFAALDSDAALDDHLLATVLDAQHGTSTCRMGASDAPETVVDSECRVLGVDGLRVVDASVFPSVPRANTNLATIMAGELMADRLA</sequence>
<dbReference type="InterPro" id="IPR000172">
    <property type="entry name" value="GMC_OxRdtase_N"/>
</dbReference>
<proteinExistence type="inferred from homology"/>
<dbReference type="EMBL" id="JAAKZV010000083">
    <property type="protein sequence ID" value="NGN66092.1"/>
    <property type="molecule type" value="Genomic_DNA"/>
</dbReference>
<name>A0A6G4U261_9ACTN</name>
<keyword evidence="3" id="KW-0285">Flavoprotein</keyword>
<dbReference type="PIRSF" id="PIRSF000137">
    <property type="entry name" value="Alcohol_oxidase"/>
    <property type="match status" value="1"/>
</dbReference>
<evidence type="ECO:0000313" key="8">
    <source>
        <dbReference type="EMBL" id="NGN66092.1"/>
    </source>
</evidence>
<dbReference type="PANTHER" id="PTHR11552">
    <property type="entry name" value="GLUCOSE-METHANOL-CHOLINE GMC OXIDOREDUCTASE"/>
    <property type="match status" value="1"/>
</dbReference>
<feature type="domain" description="Glucose-methanol-choline oxidoreductase C-terminal" evidence="7">
    <location>
        <begin position="367"/>
        <end position="506"/>
    </location>
</feature>
<reference evidence="8 9" key="1">
    <citation type="submission" date="2020-02" db="EMBL/GenBank/DDBJ databases">
        <title>Whole-genome analyses of novel actinobacteria.</title>
        <authorList>
            <person name="Sahin N."/>
        </authorList>
    </citation>
    <scope>NUCLEOTIDE SEQUENCE [LARGE SCALE GENOMIC DNA]</scope>
    <source>
        <strain evidence="8 9">A7024</strain>
    </source>
</reference>